<dbReference type="Proteomes" id="UP001294412">
    <property type="component" value="Unassembled WGS sequence"/>
</dbReference>
<evidence type="ECO:0000256" key="5">
    <source>
        <dbReference type="ARBA" id="ARBA00022898"/>
    </source>
</evidence>
<dbReference type="EC" id="5.1.1.1" evidence="4 7"/>
<dbReference type="EMBL" id="JAXLPB010000005">
    <property type="protein sequence ID" value="MDY8110449.1"/>
    <property type="molecule type" value="Genomic_DNA"/>
</dbReference>
<dbReference type="InterPro" id="IPR009006">
    <property type="entry name" value="Ala_racemase/Decarboxylase_C"/>
</dbReference>
<comment type="pathway">
    <text evidence="7">Amino-acid biosynthesis; D-alanine biosynthesis; D-alanine from L-alanine: step 1/1.</text>
</comment>
<dbReference type="InterPro" id="IPR001608">
    <property type="entry name" value="Ala_racemase_N"/>
</dbReference>
<dbReference type="Pfam" id="PF00842">
    <property type="entry name" value="Ala_racemase_C"/>
    <property type="match status" value="1"/>
</dbReference>
<dbReference type="InterPro" id="IPR011079">
    <property type="entry name" value="Ala_racemase_C"/>
</dbReference>
<reference evidence="9 10" key="1">
    <citation type="submission" date="2023-12" db="EMBL/GenBank/DDBJ databases">
        <title>Description of Novel Strain Fulvimarina sp. 2208YS6-2-32 isolated from Uroteuthis (Photololigo) edulis.</title>
        <authorList>
            <person name="Park J.-S."/>
        </authorList>
    </citation>
    <scope>NUCLEOTIDE SEQUENCE [LARGE SCALE GENOMIC DNA]</scope>
    <source>
        <strain evidence="9 10">2208YS6-2-32</strain>
    </source>
</reference>
<name>A0ABU5I4Z4_9HYPH</name>
<evidence type="ECO:0000256" key="7">
    <source>
        <dbReference type="HAMAP-Rule" id="MF_01201"/>
    </source>
</evidence>
<sequence>MTATFRNSTIELRAEASIGGASDVEARRMPRVDIDRGALRRNWRRLADRHSSARTGAAIKANGYGLGACEVSRALFAAGCRDFFVAWPSEGRTVRRSLSDIAGSKARIFVLQGLEPSAVEPCLTDDLVPVLSSLDDLRIWSTGLARLGRSASCALQFETGMNRLGLDERDLGEAARIAAAAGSPIALVLSHLANADESIADSQIQRRRFFRMAAQFPGVPRSLANSAGLFLGDEFAFDLARPGIALYGGRAGVPEDVTIEPVARLTAAVLQVRETEAGERAGYGRAAQLSRRTRIATVGIGYGDGYPRALSGSGTLSRPDSPAPVAFLAGRRVPILGRISMDLTLLDITDVPENAVLPGDRAEFFGPNVPIDDVARAAGTIAYELLTGLGARVYRSWSEGPI</sequence>
<dbReference type="PRINTS" id="PR00992">
    <property type="entry name" value="ALARACEMASE"/>
</dbReference>
<dbReference type="SUPFAM" id="SSF50621">
    <property type="entry name" value="Alanine racemase C-terminal domain-like"/>
    <property type="match status" value="1"/>
</dbReference>
<comment type="cofactor">
    <cofactor evidence="2 7">
        <name>pyridoxal 5'-phosphate</name>
        <dbReference type="ChEBI" id="CHEBI:597326"/>
    </cofactor>
</comment>
<evidence type="ECO:0000259" key="8">
    <source>
        <dbReference type="SMART" id="SM01005"/>
    </source>
</evidence>
<dbReference type="InterPro" id="IPR000821">
    <property type="entry name" value="Ala_racemase"/>
</dbReference>
<protein>
    <recommendedName>
        <fullName evidence="4 7">Alanine racemase</fullName>
        <ecNumber evidence="4 7">5.1.1.1</ecNumber>
    </recommendedName>
</protein>
<dbReference type="HAMAP" id="MF_01201">
    <property type="entry name" value="Ala_racemase"/>
    <property type="match status" value="1"/>
</dbReference>
<dbReference type="PROSITE" id="PS00395">
    <property type="entry name" value="ALANINE_RACEMASE"/>
    <property type="match status" value="1"/>
</dbReference>
<evidence type="ECO:0000256" key="3">
    <source>
        <dbReference type="ARBA" id="ARBA00007880"/>
    </source>
</evidence>
<feature type="binding site" evidence="7">
    <location>
        <position position="341"/>
    </location>
    <ligand>
        <name>substrate</name>
    </ligand>
</feature>
<evidence type="ECO:0000313" key="9">
    <source>
        <dbReference type="EMBL" id="MDY8110449.1"/>
    </source>
</evidence>
<dbReference type="PANTHER" id="PTHR30511">
    <property type="entry name" value="ALANINE RACEMASE"/>
    <property type="match status" value="1"/>
</dbReference>
<feature type="domain" description="Alanine racemase C-terminal" evidence="8">
    <location>
        <begin position="262"/>
        <end position="398"/>
    </location>
</feature>
<dbReference type="SMART" id="SM01005">
    <property type="entry name" value="Ala_racemase_C"/>
    <property type="match status" value="1"/>
</dbReference>
<dbReference type="Pfam" id="PF01168">
    <property type="entry name" value="Ala_racemase_N"/>
    <property type="match status" value="1"/>
</dbReference>
<comment type="catalytic activity">
    <reaction evidence="1 7">
        <text>L-alanine = D-alanine</text>
        <dbReference type="Rhea" id="RHEA:20249"/>
        <dbReference type="ChEBI" id="CHEBI:57416"/>
        <dbReference type="ChEBI" id="CHEBI:57972"/>
        <dbReference type="EC" id="5.1.1.1"/>
    </reaction>
</comment>
<comment type="caution">
    <text evidence="9">The sequence shown here is derived from an EMBL/GenBank/DDBJ whole genome shotgun (WGS) entry which is preliminary data.</text>
</comment>
<dbReference type="InterPro" id="IPR029066">
    <property type="entry name" value="PLP-binding_barrel"/>
</dbReference>
<dbReference type="SUPFAM" id="SSF51419">
    <property type="entry name" value="PLP-binding barrel"/>
    <property type="match status" value="1"/>
</dbReference>
<dbReference type="InterPro" id="IPR020622">
    <property type="entry name" value="Ala_racemase_pyridoxalP-BS"/>
</dbReference>
<comment type="function">
    <text evidence="7">Catalyzes the interconversion of L-alanine and D-alanine. May also act on other amino acids.</text>
</comment>
<feature type="active site" description="Proton acceptor; specific for L-alanine" evidence="7">
    <location>
        <position position="283"/>
    </location>
</feature>
<keyword evidence="5 7" id="KW-0663">Pyridoxal phosphate</keyword>
<comment type="similarity">
    <text evidence="3 7">Belongs to the alanine racemase family.</text>
</comment>
<dbReference type="PANTHER" id="PTHR30511:SF0">
    <property type="entry name" value="ALANINE RACEMASE, CATABOLIC-RELATED"/>
    <property type="match status" value="1"/>
</dbReference>
<evidence type="ECO:0000256" key="2">
    <source>
        <dbReference type="ARBA" id="ARBA00001933"/>
    </source>
</evidence>
<keyword evidence="10" id="KW-1185">Reference proteome</keyword>
<dbReference type="NCBIfam" id="TIGR00492">
    <property type="entry name" value="alr"/>
    <property type="match status" value="1"/>
</dbReference>
<dbReference type="CDD" id="cd00430">
    <property type="entry name" value="PLPDE_III_AR"/>
    <property type="match status" value="1"/>
</dbReference>
<dbReference type="GO" id="GO:0008784">
    <property type="term" value="F:alanine racemase activity"/>
    <property type="evidence" value="ECO:0007669"/>
    <property type="project" value="UniProtKB-EC"/>
</dbReference>
<keyword evidence="6 7" id="KW-0413">Isomerase</keyword>
<evidence type="ECO:0000256" key="1">
    <source>
        <dbReference type="ARBA" id="ARBA00000316"/>
    </source>
</evidence>
<gene>
    <name evidence="9" type="primary">alr</name>
    <name evidence="9" type="ORF">U0C82_15005</name>
</gene>
<evidence type="ECO:0000313" key="10">
    <source>
        <dbReference type="Proteomes" id="UP001294412"/>
    </source>
</evidence>
<organism evidence="9 10">
    <name type="scientific">Fulvimarina uroteuthidis</name>
    <dbReference type="NCBI Taxonomy" id="3098149"/>
    <lineage>
        <taxon>Bacteria</taxon>
        <taxon>Pseudomonadati</taxon>
        <taxon>Pseudomonadota</taxon>
        <taxon>Alphaproteobacteria</taxon>
        <taxon>Hyphomicrobiales</taxon>
        <taxon>Aurantimonadaceae</taxon>
        <taxon>Fulvimarina</taxon>
    </lineage>
</organism>
<accession>A0ABU5I4Z4</accession>
<dbReference type="RefSeq" id="WP_322188050.1">
    <property type="nucleotide sequence ID" value="NZ_JAXLPB010000005.1"/>
</dbReference>
<feature type="active site" description="Proton acceptor; specific for D-alanine" evidence="7">
    <location>
        <position position="60"/>
    </location>
</feature>
<dbReference type="Gene3D" id="3.20.20.10">
    <property type="entry name" value="Alanine racemase"/>
    <property type="match status" value="1"/>
</dbReference>
<evidence type="ECO:0000256" key="4">
    <source>
        <dbReference type="ARBA" id="ARBA00013089"/>
    </source>
</evidence>
<dbReference type="Gene3D" id="2.40.37.10">
    <property type="entry name" value="Lyase, Ornithine Decarboxylase, Chain A, domain 1"/>
    <property type="match status" value="1"/>
</dbReference>
<feature type="modified residue" description="N6-(pyridoxal phosphate)lysine" evidence="7">
    <location>
        <position position="60"/>
    </location>
</feature>
<proteinExistence type="inferred from homology"/>
<feature type="binding site" evidence="7">
    <location>
        <position position="163"/>
    </location>
    <ligand>
        <name>substrate</name>
    </ligand>
</feature>
<evidence type="ECO:0000256" key="6">
    <source>
        <dbReference type="ARBA" id="ARBA00023235"/>
    </source>
</evidence>